<proteinExistence type="predicted"/>
<dbReference type="VEuPathDB" id="VectorBase:ISCI004781"/>
<organism>
    <name type="scientific">Ixodes scapularis</name>
    <name type="common">Black-legged tick</name>
    <name type="synonym">Deer tick</name>
    <dbReference type="NCBI Taxonomy" id="6945"/>
    <lineage>
        <taxon>Eukaryota</taxon>
        <taxon>Metazoa</taxon>
        <taxon>Ecdysozoa</taxon>
        <taxon>Arthropoda</taxon>
        <taxon>Chelicerata</taxon>
        <taxon>Arachnida</taxon>
        <taxon>Acari</taxon>
        <taxon>Parasitiformes</taxon>
        <taxon>Ixodida</taxon>
        <taxon>Ixodoidea</taxon>
        <taxon>Ixodidae</taxon>
        <taxon>Ixodinae</taxon>
        <taxon>Ixodes</taxon>
    </lineage>
</organism>
<sequence length="54" mass="6142">YILTHKISQDHLEIFFGSIRGKGGYNNNPTAWQFKAAYKRLLIQTEVKSSEAGN</sequence>
<reference evidence="2" key="1">
    <citation type="submission" date="2008-03" db="EMBL/GenBank/DDBJ databases">
        <title>Annotation of Ixodes scapularis.</title>
        <authorList>
            <consortium name="Ixodes scapularis Genome Project Consortium"/>
            <person name="Caler E."/>
            <person name="Hannick L.I."/>
            <person name="Bidwell S."/>
            <person name="Joardar V."/>
            <person name="Thiagarajan M."/>
            <person name="Amedeo P."/>
            <person name="Galinsky K.J."/>
            <person name="Schobel S."/>
            <person name="Inman J."/>
            <person name="Hostetler J."/>
            <person name="Miller J."/>
            <person name="Hammond M."/>
            <person name="Megy K."/>
            <person name="Lawson D."/>
            <person name="Kodira C."/>
            <person name="Sutton G."/>
            <person name="Meyer J."/>
            <person name="Hill C.A."/>
            <person name="Birren B."/>
            <person name="Nene V."/>
            <person name="Collins F."/>
            <person name="Alarcon-Chaidez F."/>
            <person name="Wikel S."/>
            <person name="Strausberg R."/>
        </authorList>
    </citation>
    <scope>NUCLEOTIDE SEQUENCE [LARGE SCALE GENOMIC DNA]</scope>
    <source>
        <strain evidence="2">Wikel colony</strain>
    </source>
</reference>
<dbReference type="AlphaFoldDB" id="B7PK86"/>
<name>B7PK86_IXOSC</name>
<feature type="domain" description="Transposable element P transposase-like RNase H C-terminal" evidence="1">
    <location>
        <begin position="5"/>
        <end position="39"/>
    </location>
</feature>
<dbReference type="PaxDb" id="6945-B7PK86"/>
<dbReference type="EMBL" id="DS731558">
    <property type="protein sequence ID" value="EEC07008.1"/>
    <property type="molecule type" value="Genomic_DNA"/>
</dbReference>
<dbReference type="VEuPathDB" id="VectorBase:ISCW004781"/>
<dbReference type="PANTHER" id="PTHR47577">
    <property type="entry name" value="THAP DOMAIN-CONTAINING PROTEIN 6"/>
    <property type="match status" value="1"/>
</dbReference>
<gene>
    <name evidence="2" type="ORF">IscW_ISCW004781</name>
</gene>
<feature type="non-terminal residue" evidence="2">
    <location>
        <position position="54"/>
    </location>
</feature>
<evidence type="ECO:0000313" key="2">
    <source>
        <dbReference type="EMBL" id="EEC07008.1"/>
    </source>
</evidence>
<evidence type="ECO:0000259" key="1">
    <source>
        <dbReference type="Pfam" id="PF21789"/>
    </source>
</evidence>
<accession>B7PK86</accession>
<dbReference type="PANTHER" id="PTHR47577:SF2">
    <property type="entry name" value="THAP DOMAIN CONTAINING 9"/>
    <property type="match status" value="1"/>
</dbReference>
<dbReference type="Pfam" id="PF21789">
    <property type="entry name" value="TNP-like_RNaseH_C"/>
    <property type="match status" value="1"/>
</dbReference>
<protein>
    <recommendedName>
        <fullName evidence="1">Transposable element P transposase-like RNase H C-terminal domain-containing protein</fullName>
    </recommendedName>
</protein>
<dbReference type="InterPro" id="IPR048367">
    <property type="entry name" value="TNP-like_RNaseH_C"/>
</dbReference>
<feature type="non-terminal residue" evidence="2">
    <location>
        <position position="1"/>
    </location>
</feature>